<keyword evidence="3" id="KW-1185">Reference proteome</keyword>
<dbReference type="AlphaFoldDB" id="A0A2K9NI14"/>
<dbReference type="PANTHER" id="PTHR12304:SF4">
    <property type="entry name" value="URIDINE NUCLEOSIDASE"/>
    <property type="match status" value="1"/>
</dbReference>
<dbReference type="OrthoDB" id="9797882at2"/>
<dbReference type="KEGG" id="ncb:C0V82_17655"/>
<reference evidence="2 3" key="1">
    <citation type="submission" date="2017-12" db="EMBL/GenBank/DDBJ databases">
        <title>Genomes of bacteria within cyanobacterial aggregates.</title>
        <authorList>
            <person name="Cai H."/>
        </authorList>
    </citation>
    <scope>NUCLEOTIDE SEQUENCE [LARGE SCALE GENOMIC DNA]</scope>
    <source>
        <strain evidence="2 3">TH16</strain>
    </source>
</reference>
<evidence type="ECO:0000313" key="3">
    <source>
        <dbReference type="Proteomes" id="UP000234752"/>
    </source>
</evidence>
<name>A0A2K9NI14_9PROT</name>
<evidence type="ECO:0000259" key="1">
    <source>
        <dbReference type="Pfam" id="PF01156"/>
    </source>
</evidence>
<dbReference type="InterPro" id="IPR036452">
    <property type="entry name" value="Ribo_hydro-like"/>
</dbReference>
<gene>
    <name evidence="2" type="ORF">C0V82_17655</name>
</gene>
<sequence>MSAQIPLILDGDPGTDDLLAWMWVLALPHRARVLGISAVNGNVTLDRTTANALAFLDHVGAPDIPVHAGAKAPLGKDEPPPGDGAFAESGLGDLVLAPSARQAASHDAVGWMAQTLRSMPVRTVTILATGPLTNLALLRATAPDAYARIGRIVAMGGSFGPLPPNFVRRGNVTPFAEFNFWMDAAAAQSVLNGGVPVVLAPADVTHQLISTPTRLAAARALPKFGEEVARMLHAPYHLDKPKFHTEGAFLHDPTAVAGLFHPDLFETVRAQTHIVTEGTGIGAGLLLPDGAGNVEVMVRVKDTDAYYTRLFTELAAHYR</sequence>
<organism evidence="2 3">
    <name type="scientific">Niveispirillum cyanobacteriorum</name>
    <dbReference type="NCBI Taxonomy" id="1612173"/>
    <lineage>
        <taxon>Bacteria</taxon>
        <taxon>Pseudomonadati</taxon>
        <taxon>Pseudomonadota</taxon>
        <taxon>Alphaproteobacteria</taxon>
        <taxon>Rhodospirillales</taxon>
        <taxon>Azospirillaceae</taxon>
        <taxon>Niveispirillum</taxon>
    </lineage>
</organism>
<keyword evidence="2" id="KW-0378">Hydrolase</keyword>
<dbReference type="Gene3D" id="3.90.245.10">
    <property type="entry name" value="Ribonucleoside hydrolase-like"/>
    <property type="match status" value="1"/>
</dbReference>
<dbReference type="PANTHER" id="PTHR12304">
    <property type="entry name" value="INOSINE-URIDINE PREFERRING NUCLEOSIDE HYDROLASE"/>
    <property type="match status" value="1"/>
</dbReference>
<dbReference type="GO" id="GO:0005829">
    <property type="term" value="C:cytosol"/>
    <property type="evidence" value="ECO:0007669"/>
    <property type="project" value="TreeGrafter"/>
</dbReference>
<accession>A0A2K9NI14</accession>
<dbReference type="Proteomes" id="UP000234752">
    <property type="component" value="Chromosome eg_2"/>
</dbReference>
<proteinExistence type="predicted"/>
<protein>
    <submittedName>
        <fullName evidence="2">Nucleoside hydrolase</fullName>
    </submittedName>
</protein>
<evidence type="ECO:0000313" key="2">
    <source>
        <dbReference type="EMBL" id="AUN32226.1"/>
    </source>
</evidence>
<dbReference type="GO" id="GO:0008477">
    <property type="term" value="F:purine nucleosidase activity"/>
    <property type="evidence" value="ECO:0007669"/>
    <property type="project" value="TreeGrafter"/>
</dbReference>
<feature type="domain" description="Inosine/uridine-preferring nucleoside hydrolase" evidence="1">
    <location>
        <begin position="7"/>
        <end position="304"/>
    </location>
</feature>
<dbReference type="RefSeq" id="WP_102113771.1">
    <property type="nucleotide sequence ID" value="NZ_BMGN01000006.1"/>
</dbReference>
<dbReference type="Pfam" id="PF01156">
    <property type="entry name" value="IU_nuc_hydro"/>
    <property type="match status" value="1"/>
</dbReference>
<dbReference type="InterPro" id="IPR001910">
    <property type="entry name" value="Inosine/uridine_hydrolase_dom"/>
</dbReference>
<dbReference type="InterPro" id="IPR023186">
    <property type="entry name" value="IUNH"/>
</dbReference>
<dbReference type="SUPFAM" id="SSF53590">
    <property type="entry name" value="Nucleoside hydrolase"/>
    <property type="match status" value="1"/>
</dbReference>
<dbReference type="GO" id="GO:0006152">
    <property type="term" value="P:purine nucleoside catabolic process"/>
    <property type="evidence" value="ECO:0007669"/>
    <property type="project" value="TreeGrafter"/>
</dbReference>
<dbReference type="EMBL" id="CP025612">
    <property type="protein sequence ID" value="AUN32226.1"/>
    <property type="molecule type" value="Genomic_DNA"/>
</dbReference>